<proteinExistence type="predicted"/>
<sequence length="175" mass="20040">MNRGVRVPAMGQWSRDELQSMFDHHLRVVDEIGPKGEWARYADLFAANASYIEPTYGTFEGREAIRESMVKTMSEFPGAEMPHYFSNWHVVDEEHGWVICELVNRMRDPGDGSIWEATNISIFRYAGDNQWANEEDVYNPMQFMMAIQGYVQRCSELGSLSPAAQTFGKNMGWLG</sequence>
<dbReference type="EMBL" id="AP018165">
    <property type="protein sequence ID" value="BAX98238.1"/>
    <property type="molecule type" value="Genomic_DNA"/>
</dbReference>
<reference evidence="2 3" key="2">
    <citation type="journal article" date="2017" name="Int. J. Syst. Evol. Microbiol.">
        <title>Mycobacterium stephanolepidis sp. nov., a rapidly growing species related to Mycobacterium chelonae, isolated from marine teleost fish, Stephanolepis cirrhifer.</title>
        <authorList>
            <person name="Fukano H."/>
            <person name="Wada S."/>
            <person name="Kurata O."/>
            <person name="Katayama K."/>
            <person name="Fujiwara N."/>
            <person name="Hoshino Y."/>
        </authorList>
    </citation>
    <scope>NUCLEOTIDE SEQUENCE [LARGE SCALE GENOMIC DNA]</scope>
    <source>
        <strain evidence="2 3">NJB0901</strain>
    </source>
</reference>
<evidence type="ECO:0000313" key="3">
    <source>
        <dbReference type="Proteomes" id="UP000217954"/>
    </source>
</evidence>
<dbReference type="Gene3D" id="3.10.450.50">
    <property type="match status" value="1"/>
</dbReference>
<protein>
    <recommendedName>
        <fullName evidence="1">SnoaL-like domain-containing protein</fullName>
    </recommendedName>
</protein>
<dbReference type="Proteomes" id="UP000217954">
    <property type="component" value="Chromosome"/>
</dbReference>
<keyword evidence="3" id="KW-1185">Reference proteome</keyword>
<dbReference type="Pfam" id="PF13577">
    <property type="entry name" value="SnoaL_4"/>
    <property type="match status" value="1"/>
</dbReference>
<name>A0A1Z4EZ63_9MYCO</name>
<gene>
    <name evidence="2" type="ORF">MSTE_02933</name>
</gene>
<evidence type="ECO:0000259" key="1">
    <source>
        <dbReference type="Pfam" id="PF13577"/>
    </source>
</evidence>
<accession>A0A1Z4EZ63</accession>
<feature type="domain" description="SnoaL-like" evidence="1">
    <location>
        <begin position="14"/>
        <end position="115"/>
    </location>
</feature>
<organism evidence="2 3">
    <name type="scientific">[Mycobacterium] stephanolepidis</name>
    <dbReference type="NCBI Taxonomy" id="1520670"/>
    <lineage>
        <taxon>Bacteria</taxon>
        <taxon>Bacillati</taxon>
        <taxon>Actinomycetota</taxon>
        <taxon>Actinomycetes</taxon>
        <taxon>Mycobacteriales</taxon>
        <taxon>Mycobacteriaceae</taxon>
        <taxon>Mycobacteroides</taxon>
    </lineage>
</organism>
<dbReference type="InterPro" id="IPR037401">
    <property type="entry name" value="SnoaL-like"/>
</dbReference>
<dbReference type="SUPFAM" id="SSF54427">
    <property type="entry name" value="NTF2-like"/>
    <property type="match status" value="1"/>
</dbReference>
<dbReference type="InterPro" id="IPR032710">
    <property type="entry name" value="NTF2-like_dom_sf"/>
</dbReference>
<reference evidence="3" key="1">
    <citation type="journal article" date="2017" name="Genome Announc.">
        <title>Complete Genome Sequence of Mycobacterium stephanolepidis.</title>
        <authorList>
            <person name="Fukano H."/>
            <person name="Yoshida M."/>
            <person name="Katayama Y."/>
            <person name="Omatsu T."/>
            <person name="Mizutani T."/>
            <person name="Kurata O."/>
            <person name="Wada S."/>
            <person name="Hoshino Y."/>
        </authorList>
    </citation>
    <scope>NUCLEOTIDE SEQUENCE [LARGE SCALE GENOMIC DNA]</scope>
    <source>
        <strain evidence="3">NJB0901</strain>
    </source>
</reference>
<evidence type="ECO:0000313" key="2">
    <source>
        <dbReference type="EMBL" id="BAX98238.1"/>
    </source>
</evidence>
<dbReference type="KEGG" id="mste:MSTE_02933"/>
<dbReference type="AlphaFoldDB" id="A0A1Z4EZ63"/>